<gene>
    <name evidence="11" type="ORF">Daus18300_004134</name>
</gene>
<comment type="caution">
    <text evidence="11">The sequence shown here is derived from an EMBL/GenBank/DDBJ whole genome shotgun (WGS) entry which is preliminary data.</text>
</comment>
<accession>A0ABR3XAN6</accession>
<comment type="similarity">
    <text evidence="2">Belongs to the Ca(2+):cation antiporter (CaCA) (TC 2.A.19) family.</text>
</comment>
<keyword evidence="12" id="KW-1185">Reference proteome</keyword>
<feature type="transmembrane region" description="Helical" evidence="9">
    <location>
        <begin position="247"/>
        <end position="266"/>
    </location>
</feature>
<feature type="transmembrane region" description="Helical" evidence="9">
    <location>
        <begin position="176"/>
        <end position="198"/>
    </location>
</feature>
<evidence type="ECO:0000256" key="8">
    <source>
        <dbReference type="SAM" id="MobiDB-lite"/>
    </source>
</evidence>
<dbReference type="PANTHER" id="PTHR31503:SF20">
    <property type="entry name" value="CA(2+)_H(+) EXCHANGER, PUTATIVE (EUROFUNG)-RELATED"/>
    <property type="match status" value="1"/>
</dbReference>
<dbReference type="InterPro" id="IPR004713">
    <property type="entry name" value="CaH_exchang"/>
</dbReference>
<feature type="transmembrane region" description="Helical" evidence="9">
    <location>
        <begin position="278"/>
        <end position="296"/>
    </location>
</feature>
<evidence type="ECO:0000256" key="4">
    <source>
        <dbReference type="ARBA" id="ARBA00022692"/>
    </source>
</evidence>
<sequence length="529" mass="57877">MSDFKFNAFQIKRQAHAVSRSDAGFNPFGQIWGNKNRRQTWDGEAQRAGDYEGRPGSNSSAIETGSQIGGRTKPETEPVDSPDLGPADEPKPKKRTRFFNKVQPEEPFTVKNQIQRVLCGTWLHLLLICVPTGIVLGAVVGPSLETFFVNYAAVVPLYWMGDFAMTEIGLRTGALVSNYIGISASNLVQLVSCIVLLVQGRTSILKTTLIGGILANILLLLGLAMFFGTTRRQEQYFNRTSSHTSSVLLSLASTSILIPTASLLMGQTTDTRINKQSRGASVILTFVYCLYLYFCLHTHRAMFIEEVPKVPVKPSASELGPAAIKRGLIGPTALVGMPGHTSTPEEGRTSPLPSLQRMLNAEPIVQEEDADDSLAACVQLDFWVALFTFLATTVLLYFCVDYTINSIDALTSGSELSLTFVGLILLPILNCDFTPIISAMHDDMNATMDYTVGRSIQTALLVTPFTVLLAWWLDIEDVTLVFDGFEVVSLFATVLLLNLIISEGKNNWVMGVLLLADWALVAIAAFFVD</sequence>
<dbReference type="PANTHER" id="PTHR31503">
    <property type="entry name" value="VACUOLAR CALCIUM ION TRANSPORTER"/>
    <property type="match status" value="1"/>
</dbReference>
<keyword evidence="4 9" id="KW-0812">Transmembrane</keyword>
<dbReference type="EMBL" id="JAWRVE010000027">
    <property type="protein sequence ID" value="KAL1872993.1"/>
    <property type="molecule type" value="Genomic_DNA"/>
</dbReference>
<feature type="compositionally biased region" description="Polar residues" evidence="8">
    <location>
        <begin position="56"/>
        <end position="66"/>
    </location>
</feature>
<feature type="transmembrane region" description="Helical" evidence="9">
    <location>
        <begin position="121"/>
        <end position="141"/>
    </location>
</feature>
<feature type="region of interest" description="Disordered" evidence="8">
    <location>
        <begin position="30"/>
        <end position="94"/>
    </location>
</feature>
<keyword evidence="3" id="KW-0813">Transport</keyword>
<reference evidence="11 12" key="1">
    <citation type="journal article" date="2024" name="IMA Fungus">
        <title>IMA Genome - F19 : A genome assembly and annotation guide to empower mycologists, including annotated draft genome sequences of Ceratocystis pirilliformis, Diaporthe australafricana, Fusarium ophioides, Paecilomyces lecythidis, and Sporothrix stenoceras.</title>
        <authorList>
            <person name="Aylward J."/>
            <person name="Wilson A.M."/>
            <person name="Visagie C.M."/>
            <person name="Spraker J."/>
            <person name="Barnes I."/>
            <person name="Buitendag C."/>
            <person name="Ceriani C."/>
            <person name="Del Mar Angel L."/>
            <person name="du Plessis D."/>
            <person name="Fuchs T."/>
            <person name="Gasser K."/>
            <person name="Kramer D."/>
            <person name="Li W."/>
            <person name="Munsamy K."/>
            <person name="Piso A."/>
            <person name="Price J.L."/>
            <person name="Sonnekus B."/>
            <person name="Thomas C."/>
            <person name="van der Nest A."/>
            <person name="van Dijk A."/>
            <person name="van Heerden A."/>
            <person name="van Vuuren N."/>
            <person name="Yilmaz N."/>
            <person name="Duong T.A."/>
            <person name="van der Merwe N.A."/>
            <person name="Wingfield M.J."/>
            <person name="Wingfield B.D."/>
        </authorList>
    </citation>
    <scope>NUCLEOTIDE SEQUENCE [LARGE SCALE GENOMIC DNA]</scope>
    <source>
        <strain evidence="11 12">CMW 18300</strain>
    </source>
</reference>
<feature type="domain" description="Sodium/calcium exchanger membrane region" evidence="10">
    <location>
        <begin position="185"/>
        <end position="295"/>
    </location>
</feature>
<dbReference type="Proteomes" id="UP001583177">
    <property type="component" value="Unassembled WGS sequence"/>
</dbReference>
<organism evidence="11 12">
    <name type="scientific">Diaporthe australafricana</name>
    <dbReference type="NCBI Taxonomy" id="127596"/>
    <lineage>
        <taxon>Eukaryota</taxon>
        <taxon>Fungi</taxon>
        <taxon>Dikarya</taxon>
        <taxon>Ascomycota</taxon>
        <taxon>Pezizomycotina</taxon>
        <taxon>Sordariomycetes</taxon>
        <taxon>Sordariomycetidae</taxon>
        <taxon>Diaporthales</taxon>
        <taxon>Diaporthaceae</taxon>
        <taxon>Diaporthe</taxon>
    </lineage>
</organism>
<feature type="domain" description="Sodium/calcium exchanger membrane region" evidence="10">
    <location>
        <begin position="385"/>
        <end position="526"/>
    </location>
</feature>
<evidence type="ECO:0000256" key="6">
    <source>
        <dbReference type="ARBA" id="ARBA00023065"/>
    </source>
</evidence>
<evidence type="ECO:0000256" key="7">
    <source>
        <dbReference type="ARBA" id="ARBA00023136"/>
    </source>
</evidence>
<evidence type="ECO:0000256" key="2">
    <source>
        <dbReference type="ARBA" id="ARBA00008170"/>
    </source>
</evidence>
<dbReference type="InterPro" id="IPR044880">
    <property type="entry name" value="NCX_ion-bd_dom_sf"/>
</dbReference>
<feature type="transmembrane region" description="Helical" evidence="9">
    <location>
        <begin position="452"/>
        <end position="473"/>
    </location>
</feature>
<evidence type="ECO:0000259" key="10">
    <source>
        <dbReference type="Pfam" id="PF01699"/>
    </source>
</evidence>
<dbReference type="Gene3D" id="1.20.1420.30">
    <property type="entry name" value="NCX, central ion-binding region"/>
    <property type="match status" value="2"/>
</dbReference>
<feature type="transmembrane region" description="Helical" evidence="9">
    <location>
        <begin position="204"/>
        <end position="227"/>
    </location>
</feature>
<feature type="transmembrane region" description="Helical" evidence="9">
    <location>
        <begin position="508"/>
        <end position="528"/>
    </location>
</feature>
<evidence type="ECO:0000313" key="12">
    <source>
        <dbReference type="Proteomes" id="UP001583177"/>
    </source>
</evidence>
<protein>
    <recommendedName>
        <fullName evidence="10">Sodium/calcium exchanger membrane region domain-containing protein</fullName>
    </recommendedName>
</protein>
<evidence type="ECO:0000256" key="9">
    <source>
        <dbReference type="SAM" id="Phobius"/>
    </source>
</evidence>
<dbReference type="InterPro" id="IPR004837">
    <property type="entry name" value="NaCa_Exmemb"/>
</dbReference>
<feature type="transmembrane region" description="Helical" evidence="9">
    <location>
        <begin position="382"/>
        <end position="404"/>
    </location>
</feature>
<evidence type="ECO:0000313" key="11">
    <source>
        <dbReference type="EMBL" id="KAL1872993.1"/>
    </source>
</evidence>
<feature type="compositionally biased region" description="Basic and acidic residues" evidence="8">
    <location>
        <begin position="39"/>
        <end position="53"/>
    </location>
</feature>
<evidence type="ECO:0000256" key="1">
    <source>
        <dbReference type="ARBA" id="ARBA00004127"/>
    </source>
</evidence>
<comment type="subcellular location">
    <subcellularLocation>
        <location evidence="1">Endomembrane system</location>
        <topology evidence="1">Multi-pass membrane protein</topology>
    </subcellularLocation>
</comment>
<feature type="transmembrane region" description="Helical" evidence="9">
    <location>
        <begin position="479"/>
        <end position="501"/>
    </location>
</feature>
<proteinExistence type="inferred from homology"/>
<keyword evidence="7 9" id="KW-0472">Membrane</keyword>
<name>A0ABR3XAN6_9PEZI</name>
<evidence type="ECO:0000256" key="5">
    <source>
        <dbReference type="ARBA" id="ARBA00022989"/>
    </source>
</evidence>
<keyword evidence="5 9" id="KW-1133">Transmembrane helix</keyword>
<feature type="transmembrane region" description="Helical" evidence="9">
    <location>
        <begin position="147"/>
        <end position="164"/>
    </location>
</feature>
<feature type="transmembrane region" description="Helical" evidence="9">
    <location>
        <begin position="416"/>
        <end position="440"/>
    </location>
</feature>
<dbReference type="Pfam" id="PF01699">
    <property type="entry name" value="Na_Ca_ex"/>
    <property type="match status" value="2"/>
</dbReference>
<evidence type="ECO:0000256" key="3">
    <source>
        <dbReference type="ARBA" id="ARBA00022448"/>
    </source>
</evidence>
<keyword evidence="6" id="KW-0406">Ion transport</keyword>